<protein>
    <submittedName>
        <fullName evidence="6">Hsp33 family molecular chaperone</fullName>
    </submittedName>
</protein>
<keyword evidence="2" id="KW-0862">Zinc</keyword>
<dbReference type="PANTHER" id="PTHR30111">
    <property type="entry name" value="33 KDA CHAPERONIN"/>
    <property type="match status" value="1"/>
</dbReference>
<evidence type="ECO:0000256" key="3">
    <source>
        <dbReference type="ARBA" id="ARBA00023157"/>
    </source>
</evidence>
<dbReference type="PIRSF" id="PIRSF005261">
    <property type="entry name" value="Heat_shock_Hsp33"/>
    <property type="match status" value="1"/>
</dbReference>
<dbReference type="Gene3D" id="3.90.1280.10">
    <property type="entry name" value="HSP33 redox switch-like"/>
    <property type="match status" value="1"/>
</dbReference>
<accession>A0ABV7LCL1</accession>
<evidence type="ECO:0000313" key="7">
    <source>
        <dbReference type="Proteomes" id="UP001595536"/>
    </source>
</evidence>
<dbReference type="RefSeq" id="WP_376829588.1">
    <property type="nucleotide sequence ID" value="NZ_JBHLWR010000006.1"/>
</dbReference>
<keyword evidence="5" id="KW-0676">Redox-active center</keyword>
<keyword evidence="3" id="KW-1015">Disulfide bond</keyword>
<dbReference type="NCBIfam" id="NF002386">
    <property type="entry name" value="PRK01402.1"/>
    <property type="match status" value="1"/>
</dbReference>
<evidence type="ECO:0000313" key="6">
    <source>
        <dbReference type="EMBL" id="MFC3265601.1"/>
    </source>
</evidence>
<evidence type="ECO:0000256" key="1">
    <source>
        <dbReference type="ARBA" id="ARBA00022490"/>
    </source>
</evidence>
<gene>
    <name evidence="6" type="ORF">ACFOEX_04370</name>
</gene>
<dbReference type="Gene3D" id="3.55.30.10">
    <property type="entry name" value="Hsp33 domain"/>
    <property type="match status" value="1"/>
</dbReference>
<dbReference type="InterPro" id="IPR016153">
    <property type="entry name" value="Heat_shock_Hsp33_N"/>
</dbReference>
<dbReference type="PANTHER" id="PTHR30111:SF1">
    <property type="entry name" value="33 KDA CHAPERONIN"/>
    <property type="match status" value="1"/>
</dbReference>
<comment type="caution">
    <text evidence="6">The sequence shown here is derived from an EMBL/GenBank/DDBJ whole genome shotgun (WGS) entry which is preliminary data.</text>
</comment>
<dbReference type="InterPro" id="IPR023212">
    <property type="entry name" value="Hsp33_helix_hairpin_bin_dom_sf"/>
</dbReference>
<evidence type="ECO:0000256" key="2">
    <source>
        <dbReference type="ARBA" id="ARBA00022833"/>
    </source>
</evidence>
<dbReference type="Pfam" id="PF01430">
    <property type="entry name" value="HSP33"/>
    <property type="match status" value="1"/>
</dbReference>
<organism evidence="6 7">
    <name type="scientific">Camelimonas abortus</name>
    <dbReference type="NCBI Taxonomy" id="1017184"/>
    <lineage>
        <taxon>Bacteria</taxon>
        <taxon>Pseudomonadati</taxon>
        <taxon>Pseudomonadota</taxon>
        <taxon>Alphaproteobacteria</taxon>
        <taxon>Hyphomicrobiales</taxon>
        <taxon>Chelatococcaceae</taxon>
        <taxon>Camelimonas</taxon>
    </lineage>
</organism>
<dbReference type="CDD" id="cd00498">
    <property type="entry name" value="Hsp33"/>
    <property type="match status" value="1"/>
</dbReference>
<dbReference type="Proteomes" id="UP001595536">
    <property type="component" value="Unassembled WGS sequence"/>
</dbReference>
<dbReference type="Gene3D" id="1.10.287.480">
    <property type="entry name" value="helix hairpin bin"/>
    <property type="match status" value="1"/>
</dbReference>
<dbReference type="InterPro" id="IPR000397">
    <property type="entry name" value="Heat_shock_Hsp33"/>
</dbReference>
<name>A0ABV7LCL1_9HYPH</name>
<reference evidence="7" key="1">
    <citation type="journal article" date="2019" name="Int. J. Syst. Evol. Microbiol.">
        <title>The Global Catalogue of Microorganisms (GCM) 10K type strain sequencing project: providing services to taxonomists for standard genome sequencing and annotation.</title>
        <authorList>
            <consortium name="The Broad Institute Genomics Platform"/>
            <consortium name="The Broad Institute Genome Sequencing Center for Infectious Disease"/>
            <person name="Wu L."/>
            <person name="Ma J."/>
        </authorList>
    </citation>
    <scope>NUCLEOTIDE SEQUENCE [LARGE SCALE GENOMIC DNA]</scope>
    <source>
        <strain evidence="7">CCM 7941</strain>
    </source>
</reference>
<dbReference type="SUPFAM" id="SSF64397">
    <property type="entry name" value="Hsp33 domain"/>
    <property type="match status" value="1"/>
</dbReference>
<dbReference type="EMBL" id="JBHRUV010000018">
    <property type="protein sequence ID" value="MFC3265601.1"/>
    <property type="molecule type" value="Genomic_DNA"/>
</dbReference>
<keyword evidence="7" id="KW-1185">Reference proteome</keyword>
<evidence type="ECO:0000256" key="4">
    <source>
        <dbReference type="ARBA" id="ARBA00023186"/>
    </source>
</evidence>
<sequence length="343" mass="36729">MTDARQDAPSFDGDDMVLPFTVEGLDVRGRVVRLGPAVDAVLARHGYPPAVSRVLGEAMALTVLLGSSLKLEGRFQLQTRSDGPVNMLVVDFDAPDRLRGCARFDGEALAAALAAGETSTGALLGAGHMALTIDQGGHASRYQGLTPLEGKSLEACAHAYFRQSEQIPTFIRLAFGEEMVGGPQGGGRYRAGGLMLQYLPRSPERLRQADLDPAGASGADAPGDESDAWTEARLLAETTEAHELLDPGLPASRLLYRLYHERGVRVFTPQPVREACRCSRERIINMLGSFSPAERRDMAADDGRIGVTCEFCSRRYELELAQVEAELAAAAMAASGEGGERSP</sequence>
<dbReference type="InterPro" id="IPR016154">
    <property type="entry name" value="Heat_shock_Hsp33_C"/>
</dbReference>
<evidence type="ECO:0000256" key="5">
    <source>
        <dbReference type="ARBA" id="ARBA00023284"/>
    </source>
</evidence>
<keyword evidence="4" id="KW-0143">Chaperone</keyword>
<dbReference type="SUPFAM" id="SSF118352">
    <property type="entry name" value="HSP33 redox switch-like"/>
    <property type="match status" value="1"/>
</dbReference>
<proteinExistence type="predicted"/>
<keyword evidence="1" id="KW-0963">Cytoplasm</keyword>